<organism evidence="8 9">
    <name type="scientific">Estrella lausannensis</name>
    <dbReference type="NCBI Taxonomy" id="483423"/>
    <lineage>
        <taxon>Bacteria</taxon>
        <taxon>Pseudomonadati</taxon>
        <taxon>Chlamydiota</taxon>
        <taxon>Chlamydiia</taxon>
        <taxon>Parachlamydiales</taxon>
        <taxon>Candidatus Criblamydiaceae</taxon>
        <taxon>Estrella</taxon>
    </lineage>
</organism>
<dbReference type="GO" id="GO:0160148">
    <property type="term" value="F:tRNA pseudouridine(55) synthase activity"/>
    <property type="evidence" value="ECO:0007669"/>
    <property type="project" value="UniProtKB-EC"/>
</dbReference>
<dbReference type="GO" id="GO:0031119">
    <property type="term" value="P:tRNA pseudouridine synthesis"/>
    <property type="evidence" value="ECO:0007669"/>
    <property type="project" value="UniProtKB-UniRule"/>
</dbReference>
<dbReference type="HAMAP" id="MF_01080">
    <property type="entry name" value="TruB_bact"/>
    <property type="match status" value="1"/>
</dbReference>
<evidence type="ECO:0000256" key="2">
    <source>
        <dbReference type="ARBA" id="ARBA00005642"/>
    </source>
</evidence>
<evidence type="ECO:0000256" key="3">
    <source>
        <dbReference type="ARBA" id="ARBA00022694"/>
    </source>
</evidence>
<name>A0A0H5DRH6_9BACT</name>
<accession>A0A0H5DRH6</accession>
<dbReference type="GO" id="GO:0003723">
    <property type="term" value="F:RNA binding"/>
    <property type="evidence" value="ECO:0007669"/>
    <property type="project" value="InterPro"/>
</dbReference>
<dbReference type="InterPro" id="IPR014780">
    <property type="entry name" value="tRNA_psdUridine_synth_TruB"/>
</dbReference>
<dbReference type="EMBL" id="CWGJ01000027">
    <property type="protein sequence ID" value="CRX39301.1"/>
    <property type="molecule type" value="Genomic_DNA"/>
</dbReference>
<gene>
    <name evidence="5 8" type="primary">truB</name>
    <name evidence="8" type="ORF">ELAC_1979</name>
</gene>
<evidence type="ECO:0000313" key="8">
    <source>
        <dbReference type="EMBL" id="CRX39301.1"/>
    </source>
</evidence>
<dbReference type="Proteomes" id="UP000220251">
    <property type="component" value="Unassembled WGS sequence"/>
</dbReference>
<protein>
    <recommendedName>
        <fullName evidence="5">tRNA pseudouridine synthase B</fullName>
        <ecNumber evidence="5">5.4.99.25</ecNumber>
    </recommendedName>
    <alternativeName>
        <fullName evidence="5">tRNA pseudouridine(55) synthase</fullName>
        <shortName evidence="5">Psi55 synthase</shortName>
    </alternativeName>
    <alternativeName>
        <fullName evidence="5">tRNA pseudouridylate synthase</fullName>
    </alternativeName>
    <alternativeName>
        <fullName evidence="5">tRNA-uridine isomerase</fullName>
    </alternativeName>
</protein>
<evidence type="ECO:0000259" key="7">
    <source>
        <dbReference type="Pfam" id="PF16198"/>
    </source>
</evidence>
<dbReference type="InterPro" id="IPR002501">
    <property type="entry name" value="PsdUridine_synth_N"/>
</dbReference>
<feature type="domain" description="tRNA pseudouridylate synthase B C-terminal" evidence="7">
    <location>
        <begin position="187"/>
        <end position="218"/>
    </location>
</feature>
<dbReference type="RefSeq" id="WP_098039172.1">
    <property type="nucleotide sequence ID" value="NZ_CWGJ01000027.1"/>
</dbReference>
<comment type="similarity">
    <text evidence="2 5">Belongs to the pseudouridine synthase TruB family. Type 1 subfamily.</text>
</comment>
<dbReference type="NCBIfam" id="TIGR00431">
    <property type="entry name" value="TruB"/>
    <property type="match status" value="1"/>
</dbReference>
<dbReference type="CDD" id="cd02573">
    <property type="entry name" value="PseudoU_synth_EcTruB"/>
    <property type="match status" value="1"/>
</dbReference>
<keyword evidence="4 5" id="KW-0413">Isomerase</keyword>
<dbReference type="EC" id="5.4.99.25" evidence="5"/>
<comment type="function">
    <text evidence="5">Responsible for synthesis of pseudouridine from uracil-55 in the psi GC loop of transfer RNAs.</text>
</comment>
<keyword evidence="9" id="KW-1185">Reference proteome</keyword>
<proteinExistence type="inferred from homology"/>
<dbReference type="PANTHER" id="PTHR13767:SF2">
    <property type="entry name" value="PSEUDOURIDYLATE SYNTHASE TRUB1"/>
    <property type="match status" value="1"/>
</dbReference>
<dbReference type="GO" id="GO:1990481">
    <property type="term" value="P:mRNA pseudouridine synthesis"/>
    <property type="evidence" value="ECO:0007669"/>
    <property type="project" value="TreeGrafter"/>
</dbReference>
<comment type="catalytic activity">
    <reaction evidence="1 5">
        <text>uridine(55) in tRNA = pseudouridine(55) in tRNA</text>
        <dbReference type="Rhea" id="RHEA:42532"/>
        <dbReference type="Rhea" id="RHEA-COMP:10101"/>
        <dbReference type="Rhea" id="RHEA-COMP:10102"/>
        <dbReference type="ChEBI" id="CHEBI:65314"/>
        <dbReference type="ChEBI" id="CHEBI:65315"/>
        <dbReference type="EC" id="5.4.99.25"/>
    </reaction>
</comment>
<evidence type="ECO:0000313" key="9">
    <source>
        <dbReference type="Proteomes" id="UP000220251"/>
    </source>
</evidence>
<dbReference type="Gene3D" id="3.30.2350.10">
    <property type="entry name" value="Pseudouridine synthase"/>
    <property type="match status" value="1"/>
</dbReference>
<dbReference type="SUPFAM" id="SSF55120">
    <property type="entry name" value="Pseudouridine synthase"/>
    <property type="match status" value="1"/>
</dbReference>
<feature type="active site" description="Nucleophile" evidence="5">
    <location>
        <position position="54"/>
    </location>
</feature>
<feature type="domain" description="Pseudouridine synthase II N-terminal" evidence="6">
    <location>
        <begin position="39"/>
        <end position="186"/>
    </location>
</feature>
<keyword evidence="3 5" id="KW-0819">tRNA processing</keyword>
<dbReference type="Pfam" id="PF01509">
    <property type="entry name" value="TruB_N"/>
    <property type="match status" value="1"/>
</dbReference>
<dbReference type="AlphaFoldDB" id="A0A0H5DRH6"/>
<evidence type="ECO:0000256" key="5">
    <source>
        <dbReference type="HAMAP-Rule" id="MF_01080"/>
    </source>
</evidence>
<evidence type="ECO:0000256" key="1">
    <source>
        <dbReference type="ARBA" id="ARBA00000385"/>
    </source>
</evidence>
<dbReference type="InterPro" id="IPR032819">
    <property type="entry name" value="TruB_C"/>
</dbReference>
<dbReference type="InterPro" id="IPR020103">
    <property type="entry name" value="PsdUridine_synth_cat_dom_sf"/>
</dbReference>
<evidence type="ECO:0000259" key="6">
    <source>
        <dbReference type="Pfam" id="PF01509"/>
    </source>
</evidence>
<reference evidence="9" key="1">
    <citation type="submission" date="2015-06" db="EMBL/GenBank/DDBJ databases">
        <authorList>
            <person name="Bertelli C."/>
        </authorList>
    </citation>
    <scope>NUCLEOTIDE SEQUENCE [LARGE SCALE GENOMIC DNA]</scope>
    <source>
        <strain evidence="9">CRIB-30</strain>
    </source>
</reference>
<evidence type="ECO:0000256" key="4">
    <source>
        <dbReference type="ARBA" id="ARBA00023235"/>
    </source>
</evidence>
<dbReference type="OrthoDB" id="9802309at2"/>
<sequence>MKTKESVEAKNRPQGNVEGILLVNKPKGKTSFSLVRQLRKRLGVKKIGHAGTLDPFATGVMVMLVGRSCTKLSDQLLTEDKEYLAQMLLGVSTDSFDHEGAIVNTSDKVPTTEEVFGALTQFQGEILQTPPMFSAKKIGGQKLYDLARKGIEIERKPCLVKVAIEFVSYSYPVLTLKVACSKGTYIRSLAHDIGAFMGCWAHLTELTRLRSGQFVIGDCIDGGLLYQEEDSTPIEQHLISPADFKSFHPRHSE</sequence>
<dbReference type="PANTHER" id="PTHR13767">
    <property type="entry name" value="TRNA-PSEUDOURIDINE SYNTHASE"/>
    <property type="match status" value="1"/>
</dbReference>
<dbReference type="Pfam" id="PF16198">
    <property type="entry name" value="TruB_C_2"/>
    <property type="match status" value="1"/>
</dbReference>